<gene>
    <name evidence="2" type="ORF">SKAU_G00363570</name>
</gene>
<dbReference type="Proteomes" id="UP001152622">
    <property type="component" value="Chromosome 17"/>
</dbReference>
<dbReference type="EMBL" id="JAINUF010000017">
    <property type="protein sequence ID" value="KAJ8339571.1"/>
    <property type="molecule type" value="Genomic_DNA"/>
</dbReference>
<feature type="region of interest" description="Disordered" evidence="1">
    <location>
        <begin position="13"/>
        <end position="36"/>
    </location>
</feature>
<comment type="caution">
    <text evidence="2">The sequence shown here is derived from an EMBL/GenBank/DDBJ whole genome shotgun (WGS) entry which is preliminary data.</text>
</comment>
<proteinExistence type="predicted"/>
<keyword evidence="3" id="KW-1185">Reference proteome</keyword>
<organism evidence="2 3">
    <name type="scientific">Synaphobranchus kaupii</name>
    <name type="common">Kaup's arrowtooth eel</name>
    <dbReference type="NCBI Taxonomy" id="118154"/>
    <lineage>
        <taxon>Eukaryota</taxon>
        <taxon>Metazoa</taxon>
        <taxon>Chordata</taxon>
        <taxon>Craniata</taxon>
        <taxon>Vertebrata</taxon>
        <taxon>Euteleostomi</taxon>
        <taxon>Actinopterygii</taxon>
        <taxon>Neopterygii</taxon>
        <taxon>Teleostei</taxon>
        <taxon>Anguilliformes</taxon>
        <taxon>Synaphobranchidae</taxon>
        <taxon>Synaphobranchus</taxon>
    </lineage>
</organism>
<feature type="compositionally biased region" description="Low complexity" evidence="1">
    <location>
        <begin position="16"/>
        <end position="28"/>
    </location>
</feature>
<name>A0A9Q1IHB9_SYNKA</name>
<reference evidence="2" key="1">
    <citation type="journal article" date="2023" name="Science">
        <title>Genome structures resolve the early diversification of teleost fishes.</title>
        <authorList>
            <person name="Parey E."/>
            <person name="Louis A."/>
            <person name="Montfort J."/>
            <person name="Bouchez O."/>
            <person name="Roques C."/>
            <person name="Iampietro C."/>
            <person name="Lluch J."/>
            <person name="Castinel A."/>
            <person name="Donnadieu C."/>
            <person name="Desvignes T."/>
            <person name="Floi Bucao C."/>
            <person name="Jouanno E."/>
            <person name="Wen M."/>
            <person name="Mejri S."/>
            <person name="Dirks R."/>
            <person name="Jansen H."/>
            <person name="Henkel C."/>
            <person name="Chen W.J."/>
            <person name="Zahm M."/>
            <person name="Cabau C."/>
            <person name="Klopp C."/>
            <person name="Thompson A.W."/>
            <person name="Robinson-Rechavi M."/>
            <person name="Braasch I."/>
            <person name="Lecointre G."/>
            <person name="Bobe J."/>
            <person name="Postlethwait J.H."/>
            <person name="Berthelot C."/>
            <person name="Roest Crollius H."/>
            <person name="Guiguen Y."/>
        </authorList>
    </citation>
    <scope>NUCLEOTIDE SEQUENCE</scope>
    <source>
        <strain evidence="2">WJC10195</strain>
    </source>
</reference>
<dbReference type="AlphaFoldDB" id="A0A9Q1IHB9"/>
<evidence type="ECO:0000313" key="3">
    <source>
        <dbReference type="Proteomes" id="UP001152622"/>
    </source>
</evidence>
<sequence>MPGIQECESHAVLAEPSGPSGGPARPAGLLYDSPRLTPQRPSLNQIHIKAGWRREVWRKQGGGRALWDLSSSP</sequence>
<accession>A0A9Q1IHB9</accession>
<evidence type="ECO:0000256" key="1">
    <source>
        <dbReference type="SAM" id="MobiDB-lite"/>
    </source>
</evidence>
<protein>
    <submittedName>
        <fullName evidence="2">Uncharacterized protein</fullName>
    </submittedName>
</protein>
<evidence type="ECO:0000313" key="2">
    <source>
        <dbReference type="EMBL" id="KAJ8339571.1"/>
    </source>
</evidence>